<evidence type="ECO:0000256" key="2">
    <source>
        <dbReference type="ARBA" id="ARBA00008520"/>
    </source>
</evidence>
<dbReference type="PANTHER" id="PTHR43649">
    <property type="entry name" value="ARABINOSE-BINDING PROTEIN-RELATED"/>
    <property type="match status" value="1"/>
</dbReference>
<dbReference type="CDD" id="cd13585">
    <property type="entry name" value="PBP2_TMBP_like"/>
    <property type="match status" value="1"/>
</dbReference>
<organism evidence="4 5">
    <name type="scientific">Ponticoccus litoralis</name>
    <dbReference type="NCBI Taxonomy" id="422297"/>
    <lineage>
        <taxon>Bacteria</taxon>
        <taxon>Pseudomonadati</taxon>
        <taxon>Pseudomonadota</taxon>
        <taxon>Alphaproteobacteria</taxon>
        <taxon>Rhodobacterales</taxon>
        <taxon>Roseobacteraceae</taxon>
        <taxon>Ponticoccus</taxon>
    </lineage>
</organism>
<protein>
    <submittedName>
        <fullName evidence="4">Sugar ABC transporter substrate-binding protein</fullName>
    </submittedName>
</protein>
<dbReference type="Pfam" id="PF01547">
    <property type="entry name" value="SBP_bac_1"/>
    <property type="match status" value="1"/>
</dbReference>
<dbReference type="GO" id="GO:0042597">
    <property type="term" value="C:periplasmic space"/>
    <property type="evidence" value="ECO:0007669"/>
    <property type="project" value="UniProtKB-SubCell"/>
</dbReference>
<gene>
    <name evidence="4" type="ORF">ABFB10_20925</name>
</gene>
<feature type="signal peptide" evidence="3">
    <location>
        <begin position="1"/>
        <end position="28"/>
    </location>
</feature>
<keyword evidence="5" id="KW-1185">Reference proteome</keyword>
<dbReference type="Gene3D" id="3.40.190.10">
    <property type="entry name" value="Periplasmic binding protein-like II"/>
    <property type="match status" value="1"/>
</dbReference>
<dbReference type="AlphaFoldDB" id="A0AAW9SUP8"/>
<feature type="chain" id="PRO_5043835861" evidence="3">
    <location>
        <begin position="29"/>
        <end position="417"/>
    </location>
</feature>
<evidence type="ECO:0000256" key="1">
    <source>
        <dbReference type="ARBA" id="ARBA00004418"/>
    </source>
</evidence>
<evidence type="ECO:0000256" key="3">
    <source>
        <dbReference type="SAM" id="SignalP"/>
    </source>
</evidence>
<dbReference type="SUPFAM" id="SSF53850">
    <property type="entry name" value="Periplasmic binding protein-like II"/>
    <property type="match status" value="1"/>
</dbReference>
<evidence type="ECO:0000313" key="5">
    <source>
        <dbReference type="Proteomes" id="UP001428774"/>
    </source>
</evidence>
<name>A0AAW9SUP8_9RHOB</name>
<sequence>MLKANLKNALLGAAIVVPANLMSSTAMAGTDLSLMIWDPAQLDGVQKAVEAFEETHPDIDVTVEQAPRDQFYSRLDAALGAGAGPDVMWQSSRASYYVDGGVIEPLDAYIERDGLSPDGYNPTITALYNFGGTQYGIPKDFDAWTVAYNARVFSDLGIQPPSADWTWDDMLRIGEQVKARSEGAVMPLYIYYNWNNGIVSLMQSMGGKAVDGQQGTMDSPEGIRALGMMKDLQDRGLITKVADSADLNSVNALISGTIAMAEVPSWNLSLLSRADVPEGTFHVLHLPAVDGKWASDTNGLSYMMNANSRHKDAARELIKFLTSDDGAVLHAEGGAGLPANSDPGALQAFVAANKPLAGLEDALAAQQPYPRTTTAYPAVIAGQPRINTAIMSGFYAGEISAEEAAAQIDKVLDEALK</sequence>
<dbReference type="PANTHER" id="PTHR43649:SF12">
    <property type="entry name" value="DIACETYLCHITOBIOSE BINDING PROTEIN DASA"/>
    <property type="match status" value="1"/>
</dbReference>
<proteinExistence type="inferred from homology"/>
<reference evidence="4 5" key="1">
    <citation type="submission" date="2024-05" db="EMBL/GenBank/DDBJ databases">
        <title>Genome sequence of Ponticoccus litoralis KCCM 90028.</title>
        <authorList>
            <person name="Kim J.M."/>
            <person name="Lee J.K."/>
            <person name="Choi B.J."/>
            <person name="Bayburt H."/>
            <person name="Baek J.H."/>
            <person name="Jeon C.O."/>
        </authorList>
    </citation>
    <scope>NUCLEOTIDE SEQUENCE [LARGE SCALE GENOMIC DNA]</scope>
    <source>
        <strain evidence="4 5">KCCM 90028</strain>
    </source>
</reference>
<evidence type="ECO:0000313" key="4">
    <source>
        <dbReference type="EMBL" id="MEN9063075.1"/>
    </source>
</evidence>
<keyword evidence="3" id="KW-0732">Signal</keyword>
<dbReference type="InterPro" id="IPR006059">
    <property type="entry name" value="SBP"/>
</dbReference>
<dbReference type="RefSeq" id="WP_347168182.1">
    <property type="nucleotide sequence ID" value="NZ_JBDNCH010000004.1"/>
</dbReference>
<accession>A0AAW9SUP8</accession>
<comment type="similarity">
    <text evidence="2">Belongs to the bacterial solute-binding protein 1 family.</text>
</comment>
<dbReference type="InterPro" id="IPR050490">
    <property type="entry name" value="Bact_solute-bd_prot1"/>
</dbReference>
<dbReference type="EMBL" id="JBDNCH010000004">
    <property type="protein sequence ID" value="MEN9063075.1"/>
    <property type="molecule type" value="Genomic_DNA"/>
</dbReference>
<dbReference type="Proteomes" id="UP001428774">
    <property type="component" value="Unassembled WGS sequence"/>
</dbReference>
<comment type="caution">
    <text evidence="4">The sequence shown here is derived from an EMBL/GenBank/DDBJ whole genome shotgun (WGS) entry which is preliminary data.</text>
</comment>
<comment type="subcellular location">
    <subcellularLocation>
        <location evidence="1">Periplasm</location>
    </subcellularLocation>
</comment>